<dbReference type="Gene3D" id="3.30.479.20">
    <property type="entry name" value="Elongation factor Ts, dimerisation domain"/>
    <property type="match status" value="2"/>
</dbReference>
<dbReference type="GO" id="GO:0003746">
    <property type="term" value="F:translation elongation factor activity"/>
    <property type="evidence" value="ECO:0007669"/>
    <property type="project" value="UniProtKB-KW"/>
</dbReference>
<dbReference type="PROSITE" id="PS01126">
    <property type="entry name" value="EF_TS_1"/>
    <property type="match status" value="1"/>
</dbReference>
<dbReference type="Gene3D" id="1.10.286.20">
    <property type="match status" value="1"/>
</dbReference>
<organism evidence="5">
    <name type="scientific">hydrothermal vent metagenome</name>
    <dbReference type="NCBI Taxonomy" id="652676"/>
    <lineage>
        <taxon>unclassified sequences</taxon>
        <taxon>metagenomes</taxon>
        <taxon>ecological metagenomes</taxon>
    </lineage>
</organism>
<dbReference type="Pfam" id="PF00889">
    <property type="entry name" value="EF_TS"/>
    <property type="match status" value="1"/>
</dbReference>
<dbReference type="InterPro" id="IPR036402">
    <property type="entry name" value="EF-Ts_dimer_sf"/>
</dbReference>
<dbReference type="PANTHER" id="PTHR11741:SF0">
    <property type="entry name" value="ELONGATION FACTOR TS, MITOCHONDRIAL"/>
    <property type="match status" value="1"/>
</dbReference>
<dbReference type="FunFam" id="1.10.8.10:FF:000001">
    <property type="entry name" value="Elongation factor Ts"/>
    <property type="match status" value="1"/>
</dbReference>
<dbReference type="InterPro" id="IPR018101">
    <property type="entry name" value="Transl_elong_Ts_CS"/>
</dbReference>
<dbReference type="PANTHER" id="PTHR11741">
    <property type="entry name" value="ELONGATION FACTOR TS"/>
    <property type="match status" value="1"/>
</dbReference>
<dbReference type="SUPFAM" id="SSF46934">
    <property type="entry name" value="UBA-like"/>
    <property type="match status" value="1"/>
</dbReference>
<feature type="domain" description="Translation elongation factor EFTs/EF1B dimerisation" evidence="4">
    <location>
        <begin position="72"/>
        <end position="272"/>
    </location>
</feature>
<reference evidence="5" key="1">
    <citation type="submission" date="2018-06" db="EMBL/GenBank/DDBJ databases">
        <authorList>
            <person name="Zhirakovskaya E."/>
        </authorList>
    </citation>
    <scope>NUCLEOTIDE SEQUENCE</scope>
</reference>
<accession>A0A3B0Z161</accession>
<dbReference type="Gene3D" id="1.10.8.10">
    <property type="entry name" value="DNA helicase RuvA subunit, C-terminal domain"/>
    <property type="match status" value="1"/>
</dbReference>
<dbReference type="GO" id="GO:0005737">
    <property type="term" value="C:cytoplasm"/>
    <property type="evidence" value="ECO:0007669"/>
    <property type="project" value="UniProtKB-ARBA"/>
</dbReference>
<evidence type="ECO:0000256" key="2">
    <source>
        <dbReference type="ARBA" id="ARBA00022768"/>
    </source>
</evidence>
<evidence type="ECO:0000256" key="1">
    <source>
        <dbReference type="ARBA" id="ARBA00005532"/>
    </source>
</evidence>
<proteinExistence type="inferred from homology"/>
<gene>
    <name evidence="5" type="ORF">MNBD_GAMMA12-175</name>
</gene>
<dbReference type="FunFam" id="1.10.286.20:FF:000001">
    <property type="entry name" value="Elongation factor Ts"/>
    <property type="match status" value="1"/>
</dbReference>
<dbReference type="AlphaFoldDB" id="A0A3B0Z161"/>
<dbReference type="HAMAP" id="MF_00050">
    <property type="entry name" value="EF_Ts"/>
    <property type="match status" value="1"/>
</dbReference>
<name>A0A3B0Z161_9ZZZZ</name>
<evidence type="ECO:0000313" key="5">
    <source>
        <dbReference type="EMBL" id="VAW74436.1"/>
    </source>
</evidence>
<dbReference type="PROSITE" id="PS01127">
    <property type="entry name" value="EF_TS_2"/>
    <property type="match status" value="1"/>
</dbReference>
<dbReference type="SUPFAM" id="SSF54713">
    <property type="entry name" value="Elongation factor Ts (EF-Ts), dimerisation domain"/>
    <property type="match status" value="2"/>
</dbReference>
<dbReference type="InterPro" id="IPR001816">
    <property type="entry name" value="Transl_elong_EFTs/EF1B"/>
</dbReference>
<dbReference type="NCBIfam" id="TIGR00116">
    <property type="entry name" value="tsf"/>
    <property type="match status" value="1"/>
</dbReference>
<keyword evidence="3" id="KW-0648">Protein biosynthesis</keyword>
<evidence type="ECO:0000259" key="4">
    <source>
        <dbReference type="Pfam" id="PF00889"/>
    </source>
</evidence>
<comment type="similarity">
    <text evidence="1">Belongs to the EF-Ts family.</text>
</comment>
<evidence type="ECO:0000256" key="3">
    <source>
        <dbReference type="ARBA" id="ARBA00022917"/>
    </source>
</evidence>
<dbReference type="InterPro" id="IPR014039">
    <property type="entry name" value="Transl_elong_EFTs/EF1B_dimer"/>
</dbReference>
<protein>
    <submittedName>
        <fullName evidence="5">Translation elongation factor Ts</fullName>
    </submittedName>
</protein>
<dbReference type="InterPro" id="IPR009060">
    <property type="entry name" value="UBA-like_sf"/>
</dbReference>
<sequence length="291" mass="31586">MAITAALVKELRDRTGAGMMECKKALTVTDGDIDIAIENMRKAGAAKADKKSGRITAEGKVSYAISADDKKAAMVEVNCETDFAASNEDLIEFVDTACQLVLEHSPKDVEALNALTLADGSTVNTMREALIGKIGENIQVRRFEQVTAEGSFAVYQHGVKIAVLVDYSGGDSALGKDIAMHVAASRPLCISEDQVPQVSRDKEKEIFTAQARESGKPDNIIEKMIDGRMRKYLAEITLLGQAFIKEPDMSVSKLLDSKKASVHSFICYEVGEGIEKKVENFADEVSAQMKD</sequence>
<dbReference type="EMBL" id="UOFL01000058">
    <property type="protein sequence ID" value="VAW74436.1"/>
    <property type="molecule type" value="Genomic_DNA"/>
</dbReference>
<keyword evidence="2 5" id="KW-0251">Elongation factor</keyword>
<dbReference type="CDD" id="cd14275">
    <property type="entry name" value="UBA_EF-Ts"/>
    <property type="match status" value="1"/>
</dbReference>